<proteinExistence type="predicted"/>
<evidence type="ECO:0000256" key="2">
    <source>
        <dbReference type="ARBA" id="ARBA00022741"/>
    </source>
</evidence>
<dbReference type="Gene3D" id="3.40.50.300">
    <property type="entry name" value="P-loop containing nucleotide triphosphate hydrolases"/>
    <property type="match status" value="1"/>
</dbReference>
<reference evidence="5 6" key="1">
    <citation type="submission" date="2019-03" db="EMBL/GenBank/DDBJ databases">
        <title>Draft genome sequences of novel Actinobacteria.</title>
        <authorList>
            <person name="Sahin N."/>
            <person name="Ay H."/>
            <person name="Saygin H."/>
        </authorList>
    </citation>
    <scope>NUCLEOTIDE SEQUENCE [LARGE SCALE GENOMIC DNA]</scope>
    <source>
        <strain evidence="5 6">5K138</strain>
    </source>
</reference>
<evidence type="ECO:0000259" key="4">
    <source>
        <dbReference type="PROSITE" id="PS50893"/>
    </source>
</evidence>
<dbReference type="Proteomes" id="UP000294739">
    <property type="component" value="Unassembled WGS sequence"/>
</dbReference>
<dbReference type="SUPFAM" id="SSF50331">
    <property type="entry name" value="MOP-like"/>
    <property type="match status" value="1"/>
</dbReference>
<feature type="domain" description="ABC transporter" evidence="4">
    <location>
        <begin position="11"/>
        <end position="252"/>
    </location>
</feature>
<dbReference type="GO" id="GO:0005524">
    <property type="term" value="F:ATP binding"/>
    <property type="evidence" value="ECO:0007669"/>
    <property type="project" value="UniProtKB-KW"/>
</dbReference>
<dbReference type="RefSeq" id="WP_131898126.1">
    <property type="nucleotide sequence ID" value="NZ_SMKZ01000033.1"/>
</dbReference>
<dbReference type="SMART" id="SM00382">
    <property type="entry name" value="AAA"/>
    <property type="match status" value="1"/>
</dbReference>
<keyword evidence="3 5" id="KW-0067">ATP-binding</keyword>
<name>A0A4R5CU10_9ACTN</name>
<organism evidence="5 6">
    <name type="scientific">Jiangella asiatica</name>
    <dbReference type="NCBI Taxonomy" id="2530372"/>
    <lineage>
        <taxon>Bacteria</taxon>
        <taxon>Bacillati</taxon>
        <taxon>Actinomycetota</taxon>
        <taxon>Actinomycetes</taxon>
        <taxon>Jiangellales</taxon>
        <taxon>Jiangellaceae</taxon>
        <taxon>Jiangella</taxon>
    </lineage>
</organism>
<dbReference type="InterPro" id="IPR027417">
    <property type="entry name" value="P-loop_NTPase"/>
</dbReference>
<dbReference type="InterPro" id="IPR008995">
    <property type="entry name" value="Mo/tungstate-bd_C_term_dom"/>
</dbReference>
<dbReference type="GO" id="GO:0016887">
    <property type="term" value="F:ATP hydrolysis activity"/>
    <property type="evidence" value="ECO:0007669"/>
    <property type="project" value="InterPro"/>
</dbReference>
<dbReference type="Pfam" id="PF00005">
    <property type="entry name" value="ABC_tran"/>
    <property type="match status" value="1"/>
</dbReference>
<dbReference type="PROSITE" id="PS00211">
    <property type="entry name" value="ABC_TRANSPORTER_1"/>
    <property type="match status" value="1"/>
</dbReference>
<evidence type="ECO:0000256" key="1">
    <source>
        <dbReference type="ARBA" id="ARBA00022448"/>
    </source>
</evidence>
<dbReference type="GO" id="GO:0140359">
    <property type="term" value="F:ABC-type transporter activity"/>
    <property type="evidence" value="ECO:0007669"/>
    <property type="project" value="UniProtKB-ARBA"/>
</dbReference>
<dbReference type="SUPFAM" id="SSF52540">
    <property type="entry name" value="P-loop containing nucleoside triphosphate hydrolases"/>
    <property type="match status" value="1"/>
</dbReference>
<dbReference type="InterPro" id="IPR050093">
    <property type="entry name" value="ABC_SmlMolc_Importer"/>
</dbReference>
<dbReference type="PROSITE" id="PS50893">
    <property type="entry name" value="ABC_TRANSPORTER_2"/>
    <property type="match status" value="1"/>
</dbReference>
<dbReference type="InterPro" id="IPR017871">
    <property type="entry name" value="ABC_transporter-like_CS"/>
</dbReference>
<comment type="caution">
    <text evidence="5">The sequence shown here is derived from an EMBL/GenBank/DDBJ whole genome shotgun (WGS) entry which is preliminary data.</text>
</comment>
<dbReference type="GO" id="GO:0043190">
    <property type="term" value="C:ATP-binding cassette (ABC) transporter complex"/>
    <property type="evidence" value="ECO:0007669"/>
    <property type="project" value="InterPro"/>
</dbReference>
<accession>A0A4R5CU10</accession>
<dbReference type="Gene3D" id="2.40.50.100">
    <property type="match status" value="1"/>
</dbReference>
<keyword evidence="2" id="KW-0547">Nucleotide-binding</keyword>
<dbReference type="EMBL" id="SMKZ01000033">
    <property type="protein sequence ID" value="TDE03117.1"/>
    <property type="molecule type" value="Genomic_DNA"/>
</dbReference>
<dbReference type="PANTHER" id="PTHR42781:SF4">
    <property type="entry name" value="SPERMIDINE_PUTRESCINE IMPORT ATP-BINDING PROTEIN POTA"/>
    <property type="match status" value="1"/>
</dbReference>
<dbReference type="InParanoid" id="A0A4R5CU10"/>
<evidence type="ECO:0000313" key="6">
    <source>
        <dbReference type="Proteomes" id="UP000294739"/>
    </source>
</evidence>
<dbReference type="PANTHER" id="PTHR42781">
    <property type="entry name" value="SPERMIDINE/PUTRESCINE IMPORT ATP-BINDING PROTEIN POTA"/>
    <property type="match status" value="1"/>
</dbReference>
<dbReference type="InterPro" id="IPR013611">
    <property type="entry name" value="Transp-assoc_OB_typ2"/>
</dbReference>
<evidence type="ECO:0000256" key="3">
    <source>
        <dbReference type="ARBA" id="ARBA00022840"/>
    </source>
</evidence>
<evidence type="ECO:0000313" key="5">
    <source>
        <dbReference type="EMBL" id="TDE03117.1"/>
    </source>
</evidence>
<sequence>MTGPEPDAAPVRVIGLTKHFKRQRGEQVVAVDDVSLEVGRGEMVVILGPSGCGKTTLLRCVAGLETPTGGEIHSNGRVVSSARQGVQVPPERRGFGMMFQSYAVWPHMSVRRNVSYPLAVRRVPKAELTERVERILRIVGIAGLAEEYPAQLSGGQQQRVALARCLVADPDVILFDEPLSNVDAKVREELRVELLTMQQRIGFAGIFVTHDQEEATAIADRVVVMCDGAVEQVGPPREVYRAPRTRFVAGFLGVVNEWVGTVQDTSGPQPLVRTPMGEIAVAAENVPSDVGAGDQVAVIARPEVVAVSSDRPDGAGPNVWPATLTTETFRGPYVEQFLEVNGQRVRARGAGREHLSDGQRVFAAAAPRDLRVLAAGDAADDHARDASGAAAGATP</sequence>
<dbReference type="AlphaFoldDB" id="A0A4R5CU10"/>
<dbReference type="OrthoDB" id="9802264at2"/>
<dbReference type="Pfam" id="PF08402">
    <property type="entry name" value="TOBE_2"/>
    <property type="match status" value="1"/>
</dbReference>
<dbReference type="InterPro" id="IPR003593">
    <property type="entry name" value="AAA+_ATPase"/>
</dbReference>
<keyword evidence="1" id="KW-0813">Transport</keyword>
<dbReference type="FunFam" id="3.40.50.300:FF:000042">
    <property type="entry name" value="Maltose/maltodextrin ABC transporter, ATP-binding protein"/>
    <property type="match status" value="1"/>
</dbReference>
<dbReference type="InterPro" id="IPR003439">
    <property type="entry name" value="ABC_transporter-like_ATP-bd"/>
</dbReference>
<keyword evidence="6" id="KW-1185">Reference proteome</keyword>
<gene>
    <name evidence="5" type="ORF">E1269_20900</name>
</gene>
<protein>
    <submittedName>
        <fullName evidence="5">ABC transporter ATP-binding protein</fullName>
    </submittedName>
</protein>